<feature type="compositionally biased region" description="Acidic residues" evidence="1">
    <location>
        <begin position="301"/>
        <end position="325"/>
    </location>
</feature>
<dbReference type="SMART" id="SM00581">
    <property type="entry name" value="PSP"/>
    <property type="match status" value="1"/>
</dbReference>
<dbReference type="InterPro" id="IPR052584">
    <property type="entry name" value="U2_snRNP_Complex_Component"/>
</dbReference>
<sequence length="502" mass="55096">MADADDVANGGDQGDGHGSDSDSSSDNEDGDGNEMSNRKLRRAARLTVAELKQLVDKPEVVEWVDVTAPDPKLLIDIKSTRNTIPVPQHWAQKRKYLQNKRGLEKSAFKLPDFILATGILEMRESLDKDGTKLKQKTRERVQPKMGKLVIDYAKLHAAFFKWQTKPDLTSFGDVYFEGKEFEAKLKHVRPGAPLSDALKQALGMPEGGGAPPPFLFNMQRYGPPPSYPGLKIPGLNAPLPPGCMWGFHPGGWGKPPVDEYGRPLYGDVYGHAYDPMVAYREAANAWRGGLWGEMERRADDSDSDEDMDQDSDDDDEIASEEDEPMELDHAGSGQAPQMPPREEAITSFGAEDEEMEMELQEYVAGLMAPPNAAGAGPDPSLSATNAAYAAGYTTETPLPPRELYTVVGESASRSAAARGTMMGSDVVYDIRRRQAPGTETETPMTGAGGSADEQAKRRQREQQRERERERQLQQQQASGTQSSRGGAGQSASSGRQRREFKF</sequence>
<name>A0A1Y2HM92_9FUNG</name>
<feature type="compositionally biased region" description="Acidic residues" evidence="1">
    <location>
        <begin position="23"/>
        <end position="32"/>
    </location>
</feature>
<reference evidence="3 4" key="1">
    <citation type="submission" date="2016-07" db="EMBL/GenBank/DDBJ databases">
        <title>Pervasive Adenine N6-methylation of Active Genes in Fungi.</title>
        <authorList>
            <consortium name="DOE Joint Genome Institute"/>
            <person name="Mondo S.J."/>
            <person name="Dannebaum R.O."/>
            <person name="Kuo R.C."/>
            <person name="Labutti K."/>
            <person name="Haridas S."/>
            <person name="Kuo A."/>
            <person name="Salamov A."/>
            <person name="Ahrendt S.R."/>
            <person name="Lipzen A."/>
            <person name="Sullivan W."/>
            <person name="Andreopoulos W.B."/>
            <person name="Clum A."/>
            <person name="Lindquist E."/>
            <person name="Daum C."/>
            <person name="Ramamoorthy G.K."/>
            <person name="Gryganskyi A."/>
            <person name="Culley D."/>
            <person name="Magnuson J.K."/>
            <person name="James T.Y."/>
            <person name="O'Malley M.A."/>
            <person name="Stajich J.E."/>
            <person name="Spatafora J.W."/>
            <person name="Visel A."/>
            <person name="Grigoriev I.V."/>
        </authorList>
    </citation>
    <scope>NUCLEOTIDE SEQUENCE [LARGE SCALE GENOMIC DNA]</scope>
    <source>
        <strain evidence="3 4">PL171</strain>
    </source>
</reference>
<feature type="compositionally biased region" description="Low complexity" evidence="1">
    <location>
        <begin position="472"/>
        <end position="494"/>
    </location>
</feature>
<dbReference type="OrthoDB" id="10260794at2759"/>
<dbReference type="EMBL" id="MCFL01000021">
    <property type="protein sequence ID" value="ORZ35705.1"/>
    <property type="molecule type" value="Genomic_DNA"/>
</dbReference>
<proteinExistence type="predicted"/>
<feature type="domain" description="PSP proline-rich" evidence="2">
    <location>
        <begin position="185"/>
        <end position="241"/>
    </location>
</feature>
<evidence type="ECO:0000259" key="2">
    <source>
        <dbReference type="SMART" id="SM00581"/>
    </source>
</evidence>
<dbReference type="PANTHER" id="PTHR12785">
    <property type="entry name" value="SPLICING FACTOR 3B"/>
    <property type="match status" value="1"/>
</dbReference>
<evidence type="ECO:0000256" key="1">
    <source>
        <dbReference type="SAM" id="MobiDB-lite"/>
    </source>
</evidence>
<comment type="caution">
    <text evidence="3">The sequence shown here is derived from an EMBL/GenBank/DDBJ whole genome shotgun (WGS) entry which is preliminary data.</text>
</comment>
<gene>
    <name evidence="3" type="ORF">BCR44DRAFT_1434025</name>
</gene>
<dbReference type="PANTHER" id="PTHR12785:SF6">
    <property type="entry name" value="SPLICING FACTOR 3B SUBUNIT 2"/>
    <property type="match status" value="1"/>
</dbReference>
<dbReference type="Pfam" id="PF04037">
    <property type="entry name" value="DUF382"/>
    <property type="match status" value="1"/>
</dbReference>
<dbReference type="AlphaFoldDB" id="A0A1Y2HM92"/>
<dbReference type="GO" id="GO:0005634">
    <property type="term" value="C:nucleus"/>
    <property type="evidence" value="ECO:0007669"/>
    <property type="project" value="InterPro"/>
</dbReference>
<organism evidence="3 4">
    <name type="scientific">Catenaria anguillulae PL171</name>
    <dbReference type="NCBI Taxonomy" id="765915"/>
    <lineage>
        <taxon>Eukaryota</taxon>
        <taxon>Fungi</taxon>
        <taxon>Fungi incertae sedis</taxon>
        <taxon>Blastocladiomycota</taxon>
        <taxon>Blastocladiomycetes</taxon>
        <taxon>Blastocladiales</taxon>
        <taxon>Catenariaceae</taxon>
        <taxon>Catenaria</taxon>
    </lineage>
</organism>
<dbReference type="Pfam" id="PF04046">
    <property type="entry name" value="PSP"/>
    <property type="match status" value="1"/>
</dbReference>
<dbReference type="STRING" id="765915.A0A1Y2HM92"/>
<dbReference type="InterPro" id="IPR007180">
    <property type="entry name" value="DUF382"/>
</dbReference>
<dbReference type="Proteomes" id="UP000193411">
    <property type="component" value="Unassembled WGS sequence"/>
</dbReference>
<accession>A0A1Y2HM92</accession>
<protein>
    <recommendedName>
        <fullName evidence="2">PSP proline-rich domain-containing protein</fullName>
    </recommendedName>
</protein>
<keyword evidence="4" id="KW-1185">Reference proteome</keyword>
<dbReference type="InterPro" id="IPR006568">
    <property type="entry name" value="PSP_pro-rich"/>
</dbReference>
<evidence type="ECO:0000313" key="4">
    <source>
        <dbReference type="Proteomes" id="UP000193411"/>
    </source>
</evidence>
<evidence type="ECO:0000313" key="3">
    <source>
        <dbReference type="EMBL" id="ORZ35705.1"/>
    </source>
</evidence>
<feature type="region of interest" description="Disordered" evidence="1">
    <location>
        <begin position="1"/>
        <end position="39"/>
    </location>
</feature>
<feature type="compositionally biased region" description="Basic and acidic residues" evidence="1">
    <location>
        <begin position="453"/>
        <end position="471"/>
    </location>
</feature>
<feature type="region of interest" description="Disordered" evidence="1">
    <location>
        <begin position="411"/>
        <end position="502"/>
    </location>
</feature>
<feature type="region of interest" description="Disordered" evidence="1">
    <location>
        <begin position="297"/>
        <end position="340"/>
    </location>
</feature>